<gene>
    <name evidence="1" type="ORF">VNO77_28188</name>
</gene>
<keyword evidence="2" id="KW-1185">Reference proteome</keyword>
<sequence length="75" mass="8660">MYGYYSSACDYAVGDFHVWLELASIENGFGTVLTNHLIMSLVRHFISVTKYVAALVVRHSLYDCFDSHHSETWFH</sequence>
<dbReference type="EMBL" id="JAYMYQ010000006">
    <property type="protein sequence ID" value="KAK7324546.1"/>
    <property type="molecule type" value="Genomic_DNA"/>
</dbReference>
<dbReference type="AlphaFoldDB" id="A0AAN9Q738"/>
<evidence type="ECO:0000313" key="1">
    <source>
        <dbReference type="EMBL" id="KAK7324546.1"/>
    </source>
</evidence>
<evidence type="ECO:0000313" key="2">
    <source>
        <dbReference type="Proteomes" id="UP001367508"/>
    </source>
</evidence>
<organism evidence="1 2">
    <name type="scientific">Canavalia gladiata</name>
    <name type="common">Sword bean</name>
    <name type="synonym">Dolichos gladiatus</name>
    <dbReference type="NCBI Taxonomy" id="3824"/>
    <lineage>
        <taxon>Eukaryota</taxon>
        <taxon>Viridiplantae</taxon>
        <taxon>Streptophyta</taxon>
        <taxon>Embryophyta</taxon>
        <taxon>Tracheophyta</taxon>
        <taxon>Spermatophyta</taxon>
        <taxon>Magnoliopsida</taxon>
        <taxon>eudicotyledons</taxon>
        <taxon>Gunneridae</taxon>
        <taxon>Pentapetalae</taxon>
        <taxon>rosids</taxon>
        <taxon>fabids</taxon>
        <taxon>Fabales</taxon>
        <taxon>Fabaceae</taxon>
        <taxon>Papilionoideae</taxon>
        <taxon>50 kb inversion clade</taxon>
        <taxon>NPAAA clade</taxon>
        <taxon>indigoferoid/millettioid clade</taxon>
        <taxon>Phaseoleae</taxon>
        <taxon>Canavalia</taxon>
    </lineage>
</organism>
<accession>A0AAN9Q738</accession>
<dbReference type="Proteomes" id="UP001367508">
    <property type="component" value="Unassembled WGS sequence"/>
</dbReference>
<protein>
    <submittedName>
        <fullName evidence="1">Uncharacterized protein</fullName>
    </submittedName>
</protein>
<proteinExistence type="predicted"/>
<name>A0AAN9Q738_CANGL</name>
<comment type="caution">
    <text evidence="1">The sequence shown here is derived from an EMBL/GenBank/DDBJ whole genome shotgun (WGS) entry which is preliminary data.</text>
</comment>
<reference evidence="1 2" key="1">
    <citation type="submission" date="2024-01" db="EMBL/GenBank/DDBJ databases">
        <title>The genomes of 5 underutilized Papilionoideae crops provide insights into root nodulation and disease resistanc.</title>
        <authorList>
            <person name="Jiang F."/>
        </authorList>
    </citation>
    <scope>NUCLEOTIDE SEQUENCE [LARGE SCALE GENOMIC DNA]</scope>
    <source>
        <strain evidence="1">LVBAO_FW01</strain>
        <tissue evidence="1">Leaves</tissue>
    </source>
</reference>